<keyword evidence="8" id="KW-1185">Reference proteome</keyword>
<dbReference type="Gene3D" id="3.40.50.740">
    <property type="match status" value="1"/>
</dbReference>
<dbReference type="InterPro" id="IPR006656">
    <property type="entry name" value="Mopterin_OxRdtase"/>
</dbReference>
<dbReference type="Gene3D" id="2.20.25.90">
    <property type="entry name" value="ADC-like domains"/>
    <property type="match status" value="1"/>
</dbReference>
<dbReference type="Pfam" id="PF01568">
    <property type="entry name" value="Molydop_binding"/>
    <property type="match status" value="1"/>
</dbReference>
<dbReference type="InterPro" id="IPR006657">
    <property type="entry name" value="MoPterin_dinucl-bd_dom"/>
</dbReference>
<dbReference type="PANTHER" id="PTHR43742">
    <property type="entry name" value="TRIMETHYLAMINE-N-OXIDE REDUCTASE"/>
    <property type="match status" value="1"/>
</dbReference>
<comment type="caution">
    <text evidence="7">The sequence shown here is derived from an EMBL/GenBank/DDBJ whole genome shotgun (WGS) entry which is preliminary data.</text>
</comment>
<dbReference type="RefSeq" id="WP_044245732.1">
    <property type="nucleotide sequence ID" value="NZ_ASRX01000044.1"/>
</dbReference>
<sequence>MSTSPDARLHHRTCSLCEAMCGVEIETEGERVIAIRGDKADPFSQGYLCPKATGLQDIHEDPDRLRHPVRRVKGGWERVGWDEAFDEVAARLKDIQARHGRDAVGFYAGNPSVHSIGALLFGPPFLRSLRTRNRFSATSVDQLPHQLAALLMFGHQLLVPIPDVDRTDFFLVIGANPVVSNGSLMSAPGMPRRLQAIRDRGGRVVVVDPRRTETAERADEHHFIRPGTDVLLLLALLHEIFASSLAAPGRLAGFVEGLPTLEQAVRPFPPERAAATTGVPAEVIRRLAREFASTPRATVYARMGASTQPFGGLCIWLVNALNVVTGSLDREGGAMFTLPAIDIVGMSARSSLRGHHDRRRSRVRGLPEFSGEFPVATLADEILTEGAGQIRALVTAAGNPVLSTPNGRRLDDALASLDFMASIDFYINETTRHAHLILPPTGPLERDHYDLIFHVLAVRNTAKFAPALFAPADDARHDWQILGELTARMEARPGLQGRLAAGARKAVLRRLTPRHVLDLGLRTGPYGVRRGLRDSLSLGALERAPHGIDLGPLAPCLPERLITPDKRIHLAPEPLLQDLARVEATFPSDAPDAPDALGAPGTSASGALMLIGRRQLRSNNSWMHNSHRLVKGRDRCTALMHPEDAARRSLTNGQRIRVSSRVGSVEVALEISDEIMPGVISIPHGWGHDRAGIRLGVASRHAGVSVNDLTDEHALDALTGNAALNGVPVQVEAAAPGPQPADGGTRPPDITA</sequence>
<dbReference type="InterPro" id="IPR050612">
    <property type="entry name" value="Prok_Mopterin_Oxidored"/>
</dbReference>
<evidence type="ECO:0000259" key="6">
    <source>
        <dbReference type="PROSITE" id="PS51669"/>
    </source>
</evidence>
<evidence type="ECO:0000256" key="4">
    <source>
        <dbReference type="ARBA" id="ARBA00023014"/>
    </source>
</evidence>
<dbReference type="STRING" id="1192034.CAP_5407"/>
<evidence type="ECO:0000256" key="5">
    <source>
        <dbReference type="SAM" id="MobiDB-lite"/>
    </source>
</evidence>
<dbReference type="OrthoDB" id="9757870at2"/>
<dbReference type="Pfam" id="PF04879">
    <property type="entry name" value="Molybdop_Fe4S4"/>
    <property type="match status" value="1"/>
</dbReference>
<name>A0A017T4Y9_9BACT</name>
<feature type="region of interest" description="Disordered" evidence="5">
    <location>
        <begin position="733"/>
        <end position="752"/>
    </location>
</feature>
<dbReference type="GO" id="GO:0051536">
    <property type="term" value="F:iron-sulfur cluster binding"/>
    <property type="evidence" value="ECO:0007669"/>
    <property type="project" value="UniProtKB-KW"/>
</dbReference>
<proteinExistence type="inferred from homology"/>
<dbReference type="GO" id="GO:0043546">
    <property type="term" value="F:molybdopterin cofactor binding"/>
    <property type="evidence" value="ECO:0007669"/>
    <property type="project" value="InterPro"/>
</dbReference>
<feature type="compositionally biased region" description="Low complexity" evidence="5">
    <location>
        <begin position="733"/>
        <end position="744"/>
    </location>
</feature>
<dbReference type="CDD" id="cd02782">
    <property type="entry name" value="MopB_CT_1"/>
    <property type="match status" value="1"/>
</dbReference>
<dbReference type="SUPFAM" id="SSF50692">
    <property type="entry name" value="ADC-like"/>
    <property type="match status" value="1"/>
</dbReference>
<dbReference type="GO" id="GO:0016491">
    <property type="term" value="F:oxidoreductase activity"/>
    <property type="evidence" value="ECO:0007669"/>
    <property type="project" value="InterPro"/>
</dbReference>
<protein>
    <submittedName>
        <fullName evidence="7">Formate dehydrogenase-O, major subunit</fullName>
    </submittedName>
</protein>
<dbReference type="Proteomes" id="UP000019678">
    <property type="component" value="Unassembled WGS sequence"/>
</dbReference>
<dbReference type="PANTHER" id="PTHR43742:SF2">
    <property type="entry name" value="ASSIMILATORY NITRATE REDUCTASE CATALYTIC SUBUNIT"/>
    <property type="match status" value="1"/>
</dbReference>
<evidence type="ECO:0000256" key="1">
    <source>
        <dbReference type="ARBA" id="ARBA00010312"/>
    </source>
</evidence>
<comment type="similarity">
    <text evidence="1">Belongs to the prokaryotic molybdopterin-containing oxidoreductase family.</text>
</comment>
<dbReference type="Gene3D" id="3.40.228.10">
    <property type="entry name" value="Dimethylsulfoxide Reductase, domain 2"/>
    <property type="match status" value="1"/>
</dbReference>
<dbReference type="PROSITE" id="PS51669">
    <property type="entry name" value="4FE4S_MOW_BIS_MGD"/>
    <property type="match status" value="1"/>
</dbReference>
<evidence type="ECO:0000313" key="7">
    <source>
        <dbReference type="EMBL" id="EYF03616.1"/>
    </source>
</evidence>
<keyword evidence="4" id="KW-0411">Iron-sulfur</keyword>
<evidence type="ECO:0000256" key="2">
    <source>
        <dbReference type="ARBA" id="ARBA00022723"/>
    </source>
</evidence>
<dbReference type="InterPro" id="IPR006963">
    <property type="entry name" value="Mopterin_OxRdtase_4Fe-4S_dom"/>
</dbReference>
<organism evidence="7 8">
    <name type="scientific">Chondromyces apiculatus DSM 436</name>
    <dbReference type="NCBI Taxonomy" id="1192034"/>
    <lineage>
        <taxon>Bacteria</taxon>
        <taxon>Pseudomonadati</taxon>
        <taxon>Myxococcota</taxon>
        <taxon>Polyangia</taxon>
        <taxon>Polyangiales</taxon>
        <taxon>Polyangiaceae</taxon>
        <taxon>Chondromyces</taxon>
    </lineage>
</organism>
<dbReference type="Gene3D" id="2.40.40.20">
    <property type="match status" value="1"/>
</dbReference>
<feature type="domain" description="4Fe-4S Mo/W bis-MGD-type" evidence="6">
    <location>
        <begin position="7"/>
        <end position="63"/>
    </location>
</feature>
<accession>A0A017T4Y9</accession>
<dbReference type="InterPro" id="IPR009010">
    <property type="entry name" value="Asp_de-COase-like_dom_sf"/>
</dbReference>
<dbReference type="EMBL" id="ASRX01000044">
    <property type="protein sequence ID" value="EYF03616.1"/>
    <property type="molecule type" value="Genomic_DNA"/>
</dbReference>
<dbReference type="Pfam" id="PF00384">
    <property type="entry name" value="Molybdopterin"/>
    <property type="match status" value="1"/>
</dbReference>
<gene>
    <name evidence="7" type="ORF">CAP_5407</name>
</gene>
<evidence type="ECO:0000256" key="3">
    <source>
        <dbReference type="ARBA" id="ARBA00023004"/>
    </source>
</evidence>
<reference evidence="7 8" key="1">
    <citation type="submission" date="2013-05" db="EMBL/GenBank/DDBJ databases">
        <title>Genome assembly of Chondromyces apiculatus DSM 436.</title>
        <authorList>
            <person name="Sharma G."/>
            <person name="Khatri I."/>
            <person name="Kaur C."/>
            <person name="Mayilraj S."/>
            <person name="Subramanian S."/>
        </authorList>
    </citation>
    <scope>NUCLEOTIDE SEQUENCE [LARGE SCALE GENOMIC DNA]</scope>
    <source>
        <strain evidence="7 8">DSM 436</strain>
    </source>
</reference>
<dbReference type="AlphaFoldDB" id="A0A017T4Y9"/>
<dbReference type="SMART" id="SM00926">
    <property type="entry name" value="Molybdop_Fe4S4"/>
    <property type="match status" value="1"/>
</dbReference>
<dbReference type="GO" id="GO:0046872">
    <property type="term" value="F:metal ion binding"/>
    <property type="evidence" value="ECO:0007669"/>
    <property type="project" value="UniProtKB-KW"/>
</dbReference>
<keyword evidence="3" id="KW-0408">Iron</keyword>
<dbReference type="SUPFAM" id="SSF53706">
    <property type="entry name" value="Formate dehydrogenase/DMSO reductase, domains 1-3"/>
    <property type="match status" value="1"/>
</dbReference>
<keyword evidence="2" id="KW-0479">Metal-binding</keyword>
<evidence type="ECO:0000313" key="8">
    <source>
        <dbReference type="Proteomes" id="UP000019678"/>
    </source>
</evidence>
<dbReference type="eggNOG" id="COG0243">
    <property type="taxonomic scope" value="Bacteria"/>
</dbReference>